<evidence type="ECO:0000259" key="2">
    <source>
        <dbReference type="Pfam" id="PF03781"/>
    </source>
</evidence>
<dbReference type="Pfam" id="PF03781">
    <property type="entry name" value="FGE-sulfatase"/>
    <property type="match status" value="1"/>
</dbReference>
<keyword evidence="1" id="KW-1133">Transmembrane helix</keyword>
<keyword evidence="3" id="KW-0418">Kinase</keyword>
<keyword evidence="4" id="KW-1185">Reference proteome</keyword>
<dbReference type="RefSeq" id="WP_136062956.1">
    <property type="nucleotide sequence ID" value="NZ_CAAHFH010000002.1"/>
</dbReference>
<dbReference type="GO" id="GO:0016301">
    <property type="term" value="F:kinase activity"/>
    <property type="evidence" value="ECO:0007669"/>
    <property type="project" value="UniProtKB-KW"/>
</dbReference>
<dbReference type="PANTHER" id="PTHR23150:SF19">
    <property type="entry name" value="FORMYLGLYCINE-GENERATING ENZYME"/>
    <property type="match status" value="1"/>
</dbReference>
<proteinExistence type="predicted"/>
<dbReference type="GO" id="GO:0120147">
    <property type="term" value="F:formylglycine-generating oxidase activity"/>
    <property type="evidence" value="ECO:0007669"/>
    <property type="project" value="TreeGrafter"/>
</dbReference>
<dbReference type="InterPro" id="IPR042095">
    <property type="entry name" value="SUMF_sf"/>
</dbReference>
<evidence type="ECO:0000313" key="3">
    <source>
        <dbReference type="EMBL" id="VGO21504.1"/>
    </source>
</evidence>
<sequence>MRLRALKDRDGPVAKAGSSLVVNILFTLVIAIVVGVAWFVLKPLDSGLKALPAEPATEINTFSGAPLLETNALVSIAEVVEELPPSAAPVEAEPQGDSAEGEWVAALAEMKTSSGTGSYASTKKYAPYELEDAEEFATLAQRRGSAYWASEAVGRLDASKAEAARRAALEGVFLRRMSETDVALLESTAPDETRNLARARKNAEQSVGSAEMEGAYAEASRLLDAALAESKRQLKAAGRMKAQKAAYDQELEQPQWDAVREAVDSDAFGTLFQRPKGLYANAGRNEAAQRNLDAAELYAVATASLKESLQRAVAEQSKRAYDEAVRDALTAKGEMRWKDLHAALTRAEASGYLDQTEANELRAYWEEKLLPVATASAKYNREVDRAGVDLLNQFGGIAWKSIEQTVNNKWESSSPTRIAATYDKATKQLQPVLYDTYLSAVKTAVVAKKWDEARRLSALMLKEYPRDAEMRRVAKAVSVHDLRPVAGAGYAPLDYEVKKKGFLFLTKTETHSLAPGSARARSDQQKAVAGLKLGLEVESGHSGIRMRLIPRGAFSMGAAKGAYAERPVHDVVVSKPFYFGKYEVTNAQWKRVMGRAPGNGAAHAPVAGVSWKQCQAFVEKLCKLEGVPPGTYRLPTEAEWEYACRAGTSGSFCCGDSADLYVFSNTKDRKASNKKEAKLLKWTDDRYAGFAPAGSYRPNAWGLHDMHGNAWEWVEDAYGEYEALNISDPCVRQGAERVCRGGAASSEVKDCRAAVRLHVAPEKAVGNIGFRIVRTVPPKF</sequence>
<dbReference type="SUPFAM" id="SSF56436">
    <property type="entry name" value="C-type lectin-like"/>
    <property type="match status" value="1"/>
</dbReference>
<dbReference type="EMBL" id="CAAHFH010000002">
    <property type="protein sequence ID" value="VGO21504.1"/>
    <property type="molecule type" value="Genomic_DNA"/>
</dbReference>
<dbReference type="InterPro" id="IPR005532">
    <property type="entry name" value="SUMF_dom"/>
</dbReference>
<reference evidence="3 4" key="1">
    <citation type="submission" date="2019-04" db="EMBL/GenBank/DDBJ databases">
        <authorList>
            <person name="Van Vliet M D."/>
        </authorList>
    </citation>
    <scope>NUCLEOTIDE SEQUENCE [LARGE SCALE GENOMIC DNA]</scope>
    <source>
        <strain evidence="3 4">F21</strain>
    </source>
</reference>
<gene>
    <name evidence="3" type="primary">pkn1_2</name>
    <name evidence="3" type="ORF">SCARR_03578</name>
</gene>
<name>A0A6C2UQC5_9BACT</name>
<accession>A0A6C2UQC5</accession>
<feature type="domain" description="Sulfatase-modifying factor enzyme-like" evidence="2">
    <location>
        <begin position="546"/>
        <end position="774"/>
    </location>
</feature>
<feature type="transmembrane region" description="Helical" evidence="1">
    <location>
        <begin position="20"/>
        <end position="41"/>
    </location>
</feature>
<organism evidence="3 4">
    <name type="scientific">Pontiella sulfatireligans</name>
    <dbReference type="NCBI Taxonomy" id="2750658"/>
    <lineage>
        <taxon>Bacteria</taxon>
        <taxon>Pseudomonadati</taxon>
        <taxon>Kiritimatiellota</taxon>
        <taxon>Kiritimatiellia</taxon>
        <taxon>Kiritimatiellales</taxon>
        <taxon>Pontiellaceae</taxon>
        <taxon>Pontiella</taxon>
    </lineage>
</organism>
<evidence type="ECO:0000313" key="4">
    <source>
        <dbReference type="Proteomes" id="UP000346198"/>
    </source>
</evidence>
<keyword evidence="3" id="KW-0808">Transferase</keyword>
<dbReference type="Gene3D" id="3.90.1580.10">
    <property type="entry name" value="paralog of FGE (formylglycine-generating enzyme)"/>
    <property type="match status" value="1"/>
</dbReference>
<keyword evidence="1" id="KW-0472">Membrane</keyword>
<keyword evidence="1" id="KW-0812">Transmembrane</keyword>
<evidence type="ECO:0000256" key="1">
    <source>
        <dbReference type="SAM" id="Phobius"/>
    </source>
</evidence>
<dbReference type="Proteomes" id="UP000346198">
    <property type="component" value="Unassembled WGS sequence"/>
</dbReference>
<dbReference type="InterPro" id="IPR051043">
    <property type="entry name" value="Sulfatase_Mod_Factor_Kinase"/>
</dbReference>
<protein>
    <submittedName>
        <fullName evidence="3">Serine/threonine-protein kinase pkn1</fullName>
    </submittedName>
</protein>
<dbReference type="AlphaFoldDB" id="A0A6C2UQC5"/>
<dbReference type="InterPro" id="IPR016187">
    <property type="entry name" value="CTDL_fold"/>
</dbReference>
<dbReference type="PANTHER" id="PTHR23150">
    <property type="entry name" value="SULFATASE MODIFYING FACTOR 1, 2"/>
    <property type="match status" value="1"/>
</dbReference>